<evidence type="ECO:0000256" key="5">
    <source>
        <dbReference type="ARBA" id="ARBA00022723"/>
    </source>
</evidence>
<dbReference type="CDD" id="cd00093">
    <property type="entry name" value="HTH_XRE"/>
    <property type="match status" value="1"/>
</dbReference>
<dbReference type="PANTHER" id="PTHR33571:SF12">
    <property type="entry name" value="BSL3053 PROTEIN"/>
    <property type="match status" value="1"/>
</dbReference>
<keyword evidence="6" id="KW-0547">Nucleotide-binding</keyword>
<dbReference type="Gene3D" id="1.10.260.40">
    <property type="entry name" value="lambda repressor-like DNA-binding domains"/>
    <property type="match status" value="1"/>
</dbReference>
<sequence>MSMTVGERLREMRETAQLTQKELAKRTGVSQPKISAYERGVVTPSPTTIDRIEREARLRPSEMLERFADEILETARLFHVTEVRVFGSSVHGTDDRASDVDLLVTLSDEGSLLDLSGFAAAAENLLGYPVDVVSDRAQPSRVMDRIRAEAVLL</sequence>
<dbReference type="GO" id="GO:0016779">
    <property type="term" value="F:nucleotidyltransferase activity"/>
    <property type="evidence" value="ECO:0007669"/>
    <property type="project" value="UniProtKB-KW"/>
</dbReference>
<evidence type="ECO:0000256" key="6">
    <source>
        <dbReference type="ARBA" id="ARBA00022741"/>
    </source>
</evidence>
<dbReference type="OrthoDB" id="9803128at2"/>
<dbReference type="InterPro" id="IPR043519">
    <property type="entry name" value="NT_sf"/>
</dbReference>
<feature type="domain" description="HTH cro/C1-type" evidence="10">
    <location>
        <begin position="9"/>
        <end position="63"/>
    </location>
</feature>
<evidence type="ECO:0000256" key="1">
    <source>
        <dbReference type="ARBA" id="ARBA00001946"/>
    </source>
</evidence>
<dbReference type="AlphaFoldDB" id="A0A3E0VUH1"/>
<keyword evidence="7" id="KW-0067">ATP-binding</keyword>
<dbReference type="InterPro" id="IPR002934">
    <property type="entry name" value="Polymerase_NTP_transf_dom"/>
</dbReference>
<comment type="similarity">
    <text evidence="9">Belongs to the MntA antitoxin family.</text>
</comment>
<dbReference type="EMBL" id="NBXB01000041">
    <property type="protein sequence ID" value="RFA12487.1"/>
    <property type="molecule type" value="Genomic_DNA"/>
</dbReference>
<dbReference type="Pfam" id="PF13560">
    <property type="entry name" value="HTH_31"/>
    <property type="match status" value="1"/>
</dbReference>
<protein>
    <recommendedName>
        <fullName evidence="10">HTH cro/C1-type domain-containing protein</fullName>
    </recommendedName>
</protein>
<dbReference type="InterPro" id="IPR010982">
    <property type="entry name" value="Lambda_DNA-bd_dom_sf"/>
</dbReference>
<evidence type="ECO:0000313" key="11">
    <source>
        <dbReference type="EMBL" id="RFA12487.1"/>
    </source>
</evidence>
<dbReference type="PROSITE" id="PS50943">
    <property type="entry name" value="HTH_CROC1"/>
    <property type="match status" value="1"/>
</dbReference>
<dbReference type="InterPro" id="IPR052038">
    <property type="entry name" value="Type-VII_TA_antitoxin"/>
</dbReference>
<keyword evidence="5" id="KW-0479">Metal-binding</keyword>
<dbReference type="Gene3D" id="3.30.460.10">
    <property type="entry name" value="Beta Polymerase, domain 2"/>
    <property type="match status" value="1"/>
</dbReference>
<evidence type="ECO:0000256" key="9">
    <source>
        <dbReference type="ARBA" id="ARBA00038276"/>
    </source>
</evidence>
<dbReference type="GO" id="GO:0005524">
    <property type="term" value="F:ATP binding"/>
    <property type="evidence" value="ECO:0007669"/>
    <property type="project" value="UniProtKB-KW"/>
</dbReference>
<gene>
    <name evidence="11" type="ORF">B7R22_15310</name>
</gene>
<dbReference type="Pfam" id="PF01909">
    <property type="entry name" value="NTP_transf_2"/>
    <property type="match status" value="1"/>
</dbReference>
<evidence type="ECO:0000259" key="10">
    <source>
        <dbReference type="PROSITE" id="PS50943"/>
    </source>
</evidence>
<proteinExistence type="inferred from homology"/>
<organism evidence="11 12">
    <name type="scientific">Subtercola boreus</name>
    <dbReference type="NCBI Taxonomy" id="120213"/>
    <lineage>
        <taxon>Bacteria</taxon>
        <taxon>Bacillati</taxon>
        <taxon>Actinomycetota</taxon>
        <taxon>Actinomycetes</taxon>
        <taxon>Micrococcales</taxon>
        <taxon>Microbacteriaceae</taxon>
        <taxon>Subtercola</taxon>
    </lineage>
</organism>
<keyword evidence="4" id="KW-0548">Nucleotidyltransferase</keyword>
<evidence type="ECO:0000256" key="2">
    <source>
        <dbReference type="ARBA" id="ARBA00022649"/>
    </source>
</evidence>
<dbReference type="GO" id="GO:0046872">
    <property type="term" value="F:metal ion binding"/>
    <property type="evidence" value="ECO:0007669"/>
    <property type="project" value="UniProtKB-KW"/>
</dbReference>
<dbReference type="GO" id="GO:0003677">
    <property type="term" value="F:DNA binding"/>
    <property type="evidence" value="ECO:0007669"/>
    <property type="project" value="InterPro"/>
</dbReference>
<keyword evidence="8" id="KW-0460">Magnesium</keyword>
<evidence type="ECO:0000256" key="3">
    <source>
        <dbReference type="ARBA" id="ARBA00022679"/>
    </source>
</evidence>
<keyword evidence="3" id="KW-0808">Transferase</keyword>
<dbReference type="SUPFAM" id="SSF47413">
    <property type="entry name" value="lambda repressor-like DNA-binding domains"/>
    <property type="match status" value="1"/>
</dbReference>
<dbReference type="PANTHER" id="PTHR33571">
    <property type="entry name" value="SSL8005 PROTEIN"/>
    <property type="match status" value="1"/>
</dbReference>
<comment type="caution">
    <text evidence="11">The sequence shown here is derived from an EMBL/GenBank/DDBJ whole genome shotgun (WGS) entry which is preliminary data.</text>
</comment>
<dbReference type="Proteomes" id="UP000256541">
    <property type="component" value="Unassembled WGS sequence"/>
</dbReference>
<evidence type="ECO:0000256" key="7">
    <source>
        <dbReference type="ARBA" id="ARBA00022840"/>
    </source>
</evidence>
<dbReference type="SMART" id="SM00530">
    <property type="entry name" value="HTH_XRE"/>
    <property type="match status" value="1"/>
</dbReference>
<keyword evidence="2" id="KW-1277">Toxin-antitoxin system</keyword>
<evidence type="ECO:0000313" key="12">
    <source>
        <dbReference type="Proteomes" id="UP000256541"/>
    </source>
</evidence>
<reference evidence="11 12" key="1">
    <citation type="submission" date="2017-04" db="EMBL/GenBank/DDBJ databases">
        <title>Comparative genome analysis of Subtercola boreus.</title>
        <authorList>
            <person name="Cho Y.-J."/>
            <person name="Cho A."/>
            <person name="Kim O.-S."/>
            <person name="Lee J.-I."/>
        </authorList>
    </citation>
    <scope>NUCLEOTIDE SEQUENCE [LARGE SCALE GENOMIC DNA]</scope>
    <source>
        <strain evidence="11 12">P27479</strain>
    </source>
</reference>
<name>A0A3E0VUH1_9MICO</name>
<dbReference type="SUPFAM" id="SSF81301">
    <property type="entry name" value="Nucleotidyltransferase"/>
    <property type="match status" value="1"/>
</dbReference>
<comment type="cofactor">
    <cofactor evidence="1">
        <name>Mg(2+)</name>
        <dbReference type="ChEBI" id="CHEBI:18420"/>
    </cofactor>
</comment>
<dbReference type="CDD" id="cd05403">
    <property type="entry name" value="NT_KNTase_like"/>
    <property type="match status" value="1"/>
</dbReference>
<dbReference type="InterPro" id="IPR001387">
    <property type="entry name" value="Cro/C1-type_HTH"/>
</dbReference>
<accession>A0A3E0VUH1</accession>
<evidence type="ECO:0000256" key="4">
    <source>
        <dbReference type="ARBA" id="ARBA00022695"/>
    </source>
</evidence>
<evidence type="ECO:0000256" key="8">
    <source>
        <dbReference type="ARBA" id="ARBA00022842"/>
    </source>
</evidence>